<evidence type="ECO:0000256" key="1">
    <source>
        <dbReference type="SAM" id="Coils"/>
    </source>
</evidence>
<name>A0AA96LN42_9BACL</name>
<feature type="signal peptide" evidence="2">
    <location>
        <begin position="1"/>
        <end position="36"/>
    </location>
</feature>
<dbReference type="Pfam" id="PF07833">
    <property type="entry name" value="Cu_amine_oxidN1"/>
    <property type="match status" value="1"/>
</dbReference>
<dbReference type="AlphaFoldDB" id="A0AA96LN42"/>
<dbReference type="PANTHER" id="PTHR10587">
    <property type="entry name" value="GLYCOSYL TRANSFERASE-RELATED"/>
    <property type="match status" value="1"/>
</dbReference>
<evidence type="ECO:0000259" key="3">
    <source>
        <dbReference type="PROSITE" id="PS51677"/>
    </source>
</evidence>
<feature type="domain" description="NodB homology" evidence="3">
    <location>
        <begin position="74"/>
        <end position="259"/>
    </location>
</feature>
<gene>
    <name evidence="4" type="ORF">MJB10_02520</name>
</gene>
<dbReference type="EMBL" id="CP130319">
    <property type="protein sequence ID" value="WNR45047.1"/>
    <property type="molecule type" value="Genomic_DNA"/>
</dbReference>
<dbReference type="PANTHER" id="PTHR10587:SF125">
    <property type="entry name" value="POLYSACCHARIDE DEACETYLASE YHEN-RELATED"/>
    <property type="match status" value="1"/>
</dbReference>
<keyword evidence="2" id="KW-0732">Signal</keyword>
<dbReference type="Pfam" id="PF01522">
    <property type="entry name" value="Polysacc_deac_1"/>
    <property type="match status" value="1"/>
</dbReference>
<feature type="chain" id="PRO_5041729838" evidence="2">
    <location>
        <begin position="37"/>
        <end position="488"/>
    </location>
</feature>
<dbReference type="Gene3D" id="3.20.20.370">
    <property type="entry name" value="Glycoside hydrolase/deacetylase"/>
    <property type="match status" value="1"/>
</dbReference>
<dbReference type="Proteomes" id="UP001304650">
    <property type="component" value="Chromosome"/>
</dbReference>
<dbReference type="SUPFAM" id="SSF88713">
    <property type="entry name" value="Glycoside hydrolase/deacetylase"/>
    <property type="match status" value="1"/>
</dbReference>
<feature type="coiled-coil region" evidence="1">
    <location>
        <begin position="304"/>
        <end position="341"/>
    </location>
</feature>
<dbReference type="KEGG" id="proo:MJB10_02520"/>
<dbReference type="GO" id="GO:0016810">
    <property type="term" value="F:hydrolase activity, acting on carbon-nitrogen (but not peptide) bonds"/>
    <property type="evidence" value="ECO:0007669"/>
    <property type="project" value="InterPro"/>
</dbReference>
<evidence type="ECO:0000313" key="5">
    <source>
        <dbReference type="Proteomes" id="UP001304650"/>
    </source>
</evidence>
<evidence type="ECO:0000313" key="4">
    <source>
        <dbReference type="EMBL" id="WNR45047.1"/>
    </source>
</evidence>
<protein>
    <submittedName>
        <fullName evidence="4">Polysaccharide deacetylase family protein</fullName>
    </submittedName>
</protein>
<keyword evidence="1" id="KW-0175">Coiled coil</keyword>
<dbReference type="InterPro" id="IPR012854">
    <property type="entry name" value="Cu_amine_oxidase-like_N"/>
</dbReference>
<accession>A0AA96LN42</accession>
<dbReference type="GO" id="GO:0005975">
    <property type="term" value="P:carbohydrate metabolic process"/>
    <property type="evidence" value="ECO:0007669"/>
    <property type="project" value="InterPro"/>
</dbReference>
<sequence length="488" mass="54912">MRLQLQSSKINKVRFHFIMVACLLVSLCVGMLPARAAESGEAQAAGQAVQDVYQQLQAGKRLRPESTYVTPEQPTVYLTFDDGPSKLTNQVLDILDKEDVKATFFVLGEQAKSHPNELKRIVKDGHAIGNHTYNHVYKELYSDFQTFWMQISRTEDMIDDIVGIRPQLVRAPGGTATNFDANYYYLMEQAGYIVHDWNVDSGDSKRANVPVNEIWQTVKASPLEHEINILFHDGTGHDSSVEVLPKVISYYKQLGYAFAPLTDKVKPKQFSITKPKWSRTMSLKHFQDLLGQTQAYATAHPSAAEIARREAEQLLAQKAKAEAEEKAIAKQKAEAEAARQAALPLQVHVQGGGTFSIESSHYQLQANRIELPLRYLIEKMGGSVEWQPDTRSAVAHYGIYDMDYDLTNRSIHLFTLGRPVASYYLADMTMQNSQIIVPLRKTIDLLGGRVTDAVMDANSREVSLALRPFFYWKENNSLVPTTLFAMGY</sequence>
<dbReference type="InterPro" id="IPR050248">
    <property type="entry name" value="Polysacc_deacetylase_ArnD"/>
</dbReference>
<dbReference type="CDD" id="cd10944">
    <property type="entry name" value="CE4_SmPgdA_like"/>
    <property type="match status" value="1"/>
</dbReference>
<dbReference type="PROSITE" id="PS51677">
    <property type="entry name" value="NODB"/>
    <property type="match status" value="1"/>
</dbReference>
<organism evidence="4 5">
    <name type="scientific">Paenibacillus roseopurpureus</name>
    <dbReference type="NCBI Taxonomy" id="2918901"/>
    <lineage>
        <taxon>Bacteria</taxon>
        <taxon>Bacillati</taxon>
        <taxon>Bacillota</taxon>
        <taxon>Bacilli</taxon>
        <taxon>Bacillales</taxon>
        <taxon>Paenibacillaceae</taxon>
        <taxon>Paenibacillus</taxon>
    </lineage>
</organism>
<keyword evidence="5" id="KW-1185">Reference proteome</keyword>
<reference evidence="4" key="1">
    <citation type="submission" date="2022-02" db="EMBL/GenBank/DDBJ databases">
        <title>Paenibacillus sp. MBLB1832 Whole Genome Shotgun Sequencing.</title>
        <authorList>
            <person name="Hwang C.Y."/>
            <person name="Cho E.-S."/>
            <person name="Seo M.-J."/>
        </authorList>
    </citation>
    <scope>NUCLEOTIDE SEQUENCE</scope>
    <source>
        <strain evidence="4">MBLB1832</strain>
    </source>
</reference>
<dbReference type="RefSeq" id="WP_314801443.1">
    <property type="nucleotide sequence ID" value="NZ_CP130319.1"/>
</dbReference>
<dbReference type="InterPro" id="IPR002509">
    <property type="entry name" value="NODB_dom"/>
</dbReference>
<dbReference type="InterPro" id="IPR011330">
    <property type="entry name" value="Glyco_hydro/deAcase_b/a-brl"/>
</dbReference>
<evidence type="ECO:0000256" key="2">
    <source>
        <dbReference type="SAM" id="SignalP"/>
    </source>
</evidence>
<proteinExistence type="predicted"/>